<organism evidence="2 3">
    <name type="scientific">Eragrostis curvula</name>
    <name type="common">weeping love grass</name>
    <dbReference type="NCBI Taxonomy" id="38414"/>
    <lineage>
        <taxon>Eukaryota</taxon>
        <taxon>Viridiplantae</taxon>
        <taxon>Streptophyta</taxon>
        <taxon>Embryophyta</taxon>
        <taxon>Tracheophyta</taxon>
        <taxon>Spermatophyta</taxon>
        <taxon>Magnoliopsida</taxon>
        <taxon>Liliopsida</taxon>
        <taxon>Poales</taxon>
        <taxon>Poaceae</taxon>
        <taxon>PACMAD clade</taxon>
        <taxon>Chloridoideae</taxon>
        <taxon>Eragrostideae</taxon>
        <taxon>Eragrostidinae</taxon>
        <taxon>Eragrostis</taxon>
    </lineage>
</organism>
<protein>
    <submittedName>
        <fullName evidence="2">Uncharacterized protein</fullName>
    </submittedName>
</protein>
<dbReference type="Proteomes" id="UP000324897">
    <property type="component" value="Unassembled WGS sequence"/>
</dbReference>
<dbReference type="InterPro" id="IPR009424">
    <property type="entry name" value="AGP16/20/22/41"/>
</dbReference>
<sequence length="96" mass="10789">MAGMKVYVLLFTAFYSGLMQLSMAQEKPVVAAARVIDTQAIDQAIAYMLLFAALQGEEKAENTGKEVREDNGEWWIQLRQLNFQLAESKLSTDLET</sequence>
<dbReference type="AlphaFoldDB" id="A0A5J9VFX0"/>
<evidence type="ECO:0000313" key="2">
    <source>
        <dbReference type="EMBL" id="TVU34341.1"/>
    </source>
</evidence>
<feature type="non-terminal residue" evidence="2">
    <location>
        <position position="1"/>
    </location>
</feature>
<keyword evidence="3" id="KW-1185">Reference proteome</keyword>
<evidence type="ECO:0000313" key="3">
    <source>
        <dbReference type="Proteomes" id="UP000324897"/>
    </source>
</evidence>
<dbReference type="EMBL" id="RWGY01000009">
    <property type="protein sequence ID" value="TVU34341.1"/>
    <property type="molecule type" value="Genomic_DNA"/>
</dbReference>
<proteinExistence type="predicted"/>
<accession>A0A5J9VFX0</accession>
<keyword evidence="1" id="KW-0732">Signal</keyword>
<dbReference type="OrthoDB" id="651403at2759"/>
<feature type="signal peptide" evidence="1">
    <location>
        <begin position="1"/>
        <end position="24"/>
    </location>
</feature>
<dbReference type="Pfam" id="PF06376">
    <property type="entry name" value="AGP"/>
    <property type="match status" value="1"/>
</dbReference>
<gene>
    <name evidence="2" type="ORF">EJB05_16172</name>
</gene>
<reference evidence="2 3" key="1">
    <citation type="journal article" date="2019" name="Sci. Rep.">
        <title>A high-quality genome of Eragrostis curvula grass provides insights into Poaceae evolution and supports new strategies to enhance forage quality.</title>
        <authorList>
            <person name="Carballo J."/>
            <person name="Santos B.A.C.M."/>
            <person name="Zappacosta D."/>
            <person name="Garbus I."/>
            <person name="Selva J.P."/>
            <person name="Gallo C.A."/>
            <person name="Diaz A."/>
            <person name="Albertini E."/>
            <person name="Caccamo M."/>
            <person name="Echenique V."/>
        </authorList>
    </citation>
    <scope>NUCLEOTIDE SEQUENCE [LARGE SCALE GENOMIC DNA]</scope>
    <source>
        <strain evidence="3">cv. Victoria</strain>
        <tissue evidence="2">Leaf</tissue>
    </source>
</reference>
<dbReference type="Gramene" id="TVU34341">
    <property type="protein sequence ID" value="TVU34341"/>
    <property type="gene ID" value="EJB05_16172"/>
</dbReference>
<comment type="caution">
    <text evidence="2">The sequence shown here is derived from an EMBL/GenBank/DDBJ whole genome shotgun (WGS) entry which is preliminary data.</text>
</comment>
<name>A0A5J9VFX0_9POAL</name>
<evidence type="ECO:0000256" key="1">
    <source>
        <dbReference type="SAM" id="SignalP"/>
    </source>
</evidence>
<feature type="chain" id="PRO_5023892407" evidence="1">
    <location>
        <begin position="25"/>
        <end position="96"/>
    </location>
</feature>